<evidence type="ECO:0000256" key="4">
    <source>
        <dbReference type="ARBA" id="ARBA00022692"/>
    </source>
</evidence>
<dbReference type="InterPro" id="IPR037066">
    <property type="entry name" value="Plug_dom_sf"/>
</dbReference>
<dbReference type="Gene3D" id="2.60.40.1120">
    <property type="entry name" value="Carboxypeptidase-like, regulatory domain"/>
    <property type="match status" value="1"/>
</dbReference>
<dbReference type="Gene3D" id="2.170.130.10">
    <property type="entry name" value="TonB-dependent receptor, plug domain"/>
    <property type="match status" value="1"/>
</dbReference>
<keyword evidence="2 8" id="KW-0813">Transport</keyword>
<sequence length="1135" mass="126820">MYKKFTEPHFRRDSCARSNLILRLKFTFILLISALCQIRAEGFAQKITLTVTNAPITEVIARIKKQTKFDFLYNNTILKEAKPISIRVKDQDLMKVLDLCFEGQPLRYEVRNNIIFITKKTEVKAVKPPASTLQVLEVTGTVKDGSSGETLPGVTVKVERARQGTSTDANGAFTLNVPDLNAVLVVSYLGYETQRISLNGRRSIEIRMAKSDTKLEEVVVVGYGTMRKSDVTGSIAIAKGADMVKSQNFSPLDNLRGKAAGVNIFSNSSQPGAYANRVIIRGTATINSSSNPLYVVDGVVMEDFHLLNPNDIERIEVLKDASSAAIYGARGANGVILVTTRRGNKDGRRTISYQGSAGPSSAQRYMDLLNSQEWVDAFMIGLENENKWQGKNWSLNKATWFNDPNYFDASGNPLYNTDWQKEATRIAWSQNHQLNVQQGDEKSSTGAFLNYSNQQGIVQNTYNKRINGKLAYDSQVKDWLSASINLTANHTWGRYTPEDGGGQDARRTMIEMLPWLPVRQPDGKYTSSASSTVASVLGFEGMANPVSILDLQKRMRYNTQIFGNAALTFHLMDGLDVRTQFGIDNHKKAYKGYSSITLNNISMPNGWAEINHTDVLYWQEETYVTYNKTFGKHRVNGMAGLSWQERTYNYDGGRTEGFTSDFFEWYNMGVGSIPSSPYSDYTRWAMNSYFVRAAYTYNDRYSATVTGRYDGSSRFGANNKYAFFPSVGLAWNLSNEDFLKDNALINNLKLHTSYGITGNSEIDPYKALANVTSGTYLLNGVRAPYSYISTMPNDDLKWEKTRTYDAGFELGLLNSRLNFDISYYNRKTTDLLLDAPLPNSTGFASVMKNIGSVRNQGVDIMINATPLKSEKFTWNTTLNANFNKNEVLKLGENNEDITVLGWVGGPNGIIRVGENLNSFYGYKRNGIYTVEDFQGGVIPMDKIGRPNRSAKQEVLGQGVPDWSGSFINTLKYGNFDLTLDLQFVYGVETLQQFFHSTYDRFGITNGLKEILTDAYNGANPGTMQQAIYLTNSGHAGQDTNVDSRWVANGSYLRVNLLQLGYTFSSGLAKRMGFSALRVYASANNPWLFTSKDFKGYDPESTSQITSGEAYKFGQNVTFFSYPRAKTFLLGVNLTL</sequence>
<dbReference type="NCBIfam" id="TIGR04057">
    <property type="entry name" value="SusC_RagA_signa"/>
    <property type="match status" value="1"/>
</dbReference>
<protein>
    <submittedName>
        <fullName evidence="12">SusC/RagA family TonB-linked outer membrane protein</fullName>
    </submittedName>
</protein>
<dbReference type="PROSITE" id="PS52016">
    <property type="entry name" value="TONB_DEPENDENT_REC_3"/>
    <property type="match status" value="1"/>
</dbReference>
<dbReference type="AlphaFoldDB" id="A0A2U2PFY7"/>
<evidence type="ECO:0000313" key="13">
    <source>
        <dbReference type="Proteomes" id="UP000245647"/>
    </source>
</evidence>
<evidence type="ECO:0000256" key="5">
    <source>
        <dbReference type="ARBA" id="ARBA00023077"/>
    </source>
</evidence>
<keyword evidence="4 8" id="KW-0812">Transmembrane</keyword>
<dbReference type="GO" id="GO:0006826">
    <property type="term" value="P:iron ion transport"/>
    <property type="evidence" value="ECO:0007669"/>
    <property type="project" value="UniProtKB-KW"/>
</dbReference>
<organism evidence="12 13">
    <name type="scientific">Pararcticibacter amylolyticus</name>
    <dbReference type="NCBI Taxonomy" id="2173175"/>
    <lineage>
        <taxon>Bacteria</taxon>
        <taxon>Pseudomonadati</taxon>
        <taxon>Bacteroidota</taxon>
        <taxon>Sphingobacteriia</taxon>
        <taxon>Sphingobacteriales</taxon>
        <taxon>Sphingobacteriaceae</taxon>
        <taxon>Pararcticibacter</taxon>
    </lineage>
</organism>
<dbReference type="Proteomes" id="UP000245647">
    <property type="component" value="Unassembled WGS sequence"/>
</dbReference>
<comment type="similarity">
    <text evidence="8 9">Belongs to the TonB-dependent receptor family.</text>
</comment>
<evidence type="ECO:0000256" key="6">
    <source>
        <dbReference type="ARBA" id="ARBA00023136"/>
    </source>
</evidence>
<evidence type="ECO:0000259" key="11">
    <source>
        <dbReference type="Pfam" id="PF07715"/>
    </source>
</evidence>
<dbReference type="Pfam" id="PF00593">
    <property type="entry name" value="TonB_dep_Rec_b-barrel"/>
    <property type="match status" value="1"/>
</dbReference>
<dbReference type="InterPro" id="IPR000531">
    <property type="entry name" value="Beta-barrel_TonB"/>
</dbReference>
<evidence type="ECO:0000256" key="2">
    <source>
        <dbReference type="ARBA" id="ARBA00022448"/>
    </source>
</evidence>
<dbReference type="GO" id="GO:0009279">
    <property type="term" value="C:cell outer membrane"/>
    <property type="evidence" value="ECO:0007669"/>
    <property type="project" value="UniProtKB-SubCell"/>
</dbReference>
<dbReference type="InterPro" id="IPR036942">
    <property type="entry name" value="Beta-barrel_TonB_sf"/>
</dbReference>
<dbReference type="SUPFAM" id="SSF56935">
    <property type="entry name" value="Porins"/>
    <property type="match status" value="1"/>
</dbReference>
<feature type="domain" description="TonB-dependent receptor-like beta-barrel" evidence="10">
    <location>
        <begin position="575"/>
        <end position="1084"/>
    </location>
</feature>
<evidence type="ECO:0000256" key="7">
    <source>
        <dbReference type="ARBA" id="ARBA00023237"/>
    </source>
</evidence>
<dbReference type="SUPFAM" id="SSF49464">
    <property type="entry name" value="Carboxypeptidase regulatory domain-like"/>
    <property type="match status" value="1"/>
</dbReference>
<dbReference type="RefSeq" id="WP_109416013.1">
    <property type="nucleotide sequence ID" value="NZ_QEAS01000009.1"/>
</dbReference>
<dbReference type="InterPro" id="IPR008969">
    <property type="entry name" value="CarboxyPept-like_regulatory"/>
</dbReference>
<evidence type="ECO:0000256" key="1">
    <source>
        <dbReference type="ARBA" id="ARBA00004571"/>
    </source>
</evidence>
<evidence type="ECO:0000256" key="9">
    <source>
        <dbReference type="RuleBase" id="RU003357"/>
    </source>
</evidence>
<gene>
    <name evidence="12" type="ORF">DDR33_11865</name>
</gene>
<reference evidence="12 13" key="1">
    <citation type="submission" date="2018-04" db="EMBL/GenBank/DDBJ databases">
        <title>Pedobacter chongqingensis sp. nov., isolated from a rottenly hemp rope.</title>
        <authorList>
            <person name="Cai Y."/>
        </authorList>
    </citation>
    <scope>NUCLEOTIDE SEQUENCE [LARGE SCALE GENOMIC DNA]</scope>
    <source>
        <strain evidence="12 13">FJ4-8</strain>
    </source>
</reference>
<keyword evidence="7 8" id="KW-0998">Cell outer membrane</keyword>
<proteinExistence type="inferred from homology"/>
<dbReference type="InterPro" id="IPR012910">
    <property type="entry name" value="Plug_dom"/>
</dbReference>
<dbReference type="OrthoDB" id="9768177at2"/>
<dbReference type="InterPro" id="IPR023996">
    <property type="entry name" value="TonB-dep_OMP_SusC/RagA"/>
</dbReference>
<keyword evidence="6 8" id="KW-0472">Membrane</keyword>
<evidence type="ECO:0000256" key="8">
    <source>
        <dbReference type="PROSITE-ProRule" id="PRU01360"/>
    </source>
</evidence>
<comment type="caution">
    <text evidence="12">The sequence shown here is derived from an EMBL/GenBank/DDBJ whole genome shotgun (WGS) entry which is preliminary data.</text>
</comment>
<feature type="domain" description="TonB-dependent receptor plug" evidence="11">
    <location>
        <begin position="228"/>
        <end position="335"/>
    </location>
</feature>
<keyword evidence="5 9" id="KW-0798">TonB box</keyword>
<dbReference type="Pfam" id="PF13715">
    <property type="entry name" value="CarbopepD_reg_2"/>
    <property type="match status" value="1"/>
</dbReference>
<keyword evidence="13" id="KW-1185">Reference proteome</keyword>
<evidence type="ECO:0000259" key="10">
    <source>
        <dbReference type="Pfam" id="PF00593"/>
    </source>
</evidence>
<dbReference type="NCBIfam" id="TIGR04056">
    <property type="entry name" value="OMP_RagA_SusC"/>
    <property type="match status" value="1"/>
</dbReference>
<dbReference type="InterPro" id="IPR039426">
    <property type="entry name" value="TonB-dep_rcpt-like"/>
</dbReference>
<evidence type="ECO:0000313" key="12">
    <source>
        <dbReference type="EMBL" id="PWG80306.1"/>
    </source>
</evidence>
<dbReference type="InterPro" id="IPR023997">
    <property type="entry name" value="TonB-dep_OMP_SusC/RagA_CS"/>
</dbReference>
<dbReference type="Gene3D" id="2.40.170.20">
    <property type="entry name" value="TonB-dependent receptor, beta-barrel domain"/>
    <property type="match status" value="1"/>
</dbReference>
<comment type="subcellular location">
    <subcellularLocation>
        <location evidence="1 8">Cell outer membrane</location>
        <topology evidence="1 8">Multi-pass membrane protein</topology>
    </subcellularLocation>
</comment>
<keyword evidence="3 8" id="KW-1134">Transmembrane beta strand</keyword>
<dbReference type="Pfam" id="PF07715">
    <property type="entry name" value="Plug"/>
    <property type="match status" value="1"/>
</dbReference>
<name>A0A2U2PFY7_9SPHI</name>
<dbReference type="EMBL" id="QEAS01000009">
    <property type="protein sequence ID" value="PWG80306.1"/>
    <property type="molecule type" value="Genomic_DNA"/>
</dbReference>
<accession>A0A2U2PFY7</accession>
<evidence type="ECO:0000256" key="3">
    <source>
        <dbReference type="ARBA" id="ARBA00022452"/>
    </source>
</evidence>